<dbReference type="Proteomes" id="UP000037020">
    <property type="component" value="Unassembled WGS sequence"/>
</dbReference>
<feature type="domain" description="DUF397" evidence="1">
    <location>
        <begin position="6"/>
        <end position="60"/>
    </location>
</feature>
<dbReference type="Pfam" id="PF04149">
    <property type="entry name" value="DUF397"/>
    <property type="match status" value="1"/>
</dbReference>
<reference evidence="2 3" key="1">
    <citation type="submission" date="2015-07" db="EMBL/GenBank/DDBJ databases">
        <authorList>
            <person name="Ju K.-S."/>
            <person name="Doroghazi J.R."/>
            <person name="Metcalf W.W."/>
        </authorList>
    </citation>
    <scope>NUCLEOTIDE SEQUENCE [LARGE SCALE GENOMIC DNA]</scope>
    <source>
        <strain evidence="2 3">NRRL B-3589</strain>
    </source>
</reference>
<organism evidence="2 3">
    <name type="scientific">Streptomyces varsoviensis</name>
    <dbReference type="NCBI Taxonomy" id="67373"/>
    <lineage>
        <taxon>Bacteria</taxon>
        <taxon>Bacillati</taxon>
        <taxon>Actinomycetota</taxon>
        <taxon>Actinomycetes</taxon>
        <taxon>Kitasatosporales</taxon>
        <taxon>Streptomycetaceae</taxon>
        <taxon>Streptomyces</taxon>
    </lineage>
</organism>
<evidence type="ECO:0000313" key="2">
    <source>
        <dbReference type="EMBL" id="KOG51965.1"/>
    </source>
</evidence>
<dbReference type="RefSeq" id="WP_030886685.1">
    <property type="nucleotide sequence ID" value="NZ_JBIRHZ010000015.1"/>
</dbReference>
<dbReference type="InterPro" id="IPR007278">
    <property type="entry name" value="DUF397"/>
</dbReference>
<gene>
    <name evidence="2" type="ORF">ADK38_44425</name>
</gene>
<dbReference type="EMBL" id="LGUT01004379">
    <property type="protein sequence ID" value="KOG51965.1"/>
    <property type="molecule type" value="Genomic_DNA"/>
</dbReference>
<name>A0ABR5ISA6_9ACTN</name>
<sequence>MLNEKVWRKSSYSGGDGGQCVEWASAVVPTRGVVFVRDSKEPYGPVLTVSPTAWASFIAFAARERTR</sequence>
<comment type="caution">
    <text evidence="2">The sequence shown here is derived from an EMBL/GenBank/DDBJ whole genome shotgun (WGS) entry which is preliminary data.</text>
</comment>
<keyword evidence="3" id="KW-1185">Reference proteome</keyword>
<proteinExistence type="predicted"/>
<protein>
    <recommendedName>
        <fullName evidence="1">DUF397 domain-containing protein</fullName>
    </recommendedName>
</protein>
<evidence type="ECO:0000259" key="1">
    <source>
        <dbReference type="Pfam" id="PF04149"/>
    </source>
</evidence>
<evidence type="ECO:0000313" key="3">
    <source>
        <dbReference type="Proteomes" id="UP000037020"/>
    </source>
</evidence>
<accession>A0ABR5ISA6</accession>